<accession>F2DIF2</accession>
<sequence length="437" mass="49050">LIITQKSLRTLVVIHSATFHRHDKTGERTEHDRRPPSPCKCLRWRCVATVPELLPLELLHELGVHVLRGLPRRLLDVHPLDEVLPLAIHVAVRRLPPVHDGLRDAVLQPGLEVLHQVLRHPRRLHPLPVAAVAPLHQVLPPLALAAPVHHLLHLAPLVHGLLQLLRGRLQRLPPLERRRDALGRRGQHLLHQLQRRPALPIGGLRVGAQLQQGVHTRRPAVPRRDVQRRQPAARALRVAHVRPRLREQAQALLRPEPRREVHRRAPLRVLGVRVPPQRLVRQQRGQRIRIGLLGGIPPRRLVLRHHVRGYRLRRDPGRLVPVFPLDEVLRGGDGGGRAVLREHRVLDGPAGDDAVHLSVPLLVFFIAPLACCRGSWVGLVLEQRSGGEAALGDARTARDGAGEVLGSVSSWVRGFEARKGWMSQDGLHWGREEACGR</sequence>
<organism evidence="1">
    <name type="scientific">Hordeum vulgare subsp. vulgare</name>
    <name type="common">Domesticated barley</name>
    <dbReference type="NCBI Taxonomy" id="112509"/>
    <lineage>
        <taxon>Eukaryota</taxon>
        <taxon>Viridiplantae</taxon>
        <taxon>Streptophyta</taxon>
        <taxon>Embryophyta</taxon>
        <taxon>Tracheophyta</taxon>
        <taxon>Spermatophyta</taxon>
        <taxon>Magnoliopsida</taxon>
        <taxon>Liliopsida</taxon>
        <taxon>Poales</taxon>
        <taxon>Poaceae</taxon>
        <taxon>BOP clade</taxon>
        <taxon>Pooideae</taxon>
        <taxon>Triticodae</taxon>
        <taxon>Triticeae</taxon>
        <taxon>Hordeinae</taxon>
        <taxon>Hordeum</taxon>
    </lineage>
</organism>
<name>F2DIF2_HORVV</name>
<dbReference type="EMBL" id="AK363670">
    <property type="protein sequence ID" value="BAJ94873.1"/>
    <property type="molecule type" value="mRNA"/>
</dbReference>
<evidence type="ECO:0000313" key="1">
    <source>
        <dbReference type="EMBL" id="BAJ94873.1"/>
    </source>
</evidence>
<protein>
    <submittedName>
        <fullName evidence="1">Predicted protein</fullName>
    </submittedName>
</protein>
<proteinExistence type="evidence at transcript level"/>
<feature type="non-terminal residue" evidence="1">
    <location>
        <position position="1"/>
    </location>
</feature>
<reference evidence="1" key="1">
    <citation type="journal article" date="2011" name="Plant Physiol.">
        <title>Comprehensive sequence analysis of 24,783 barley full-length cDNAs derived from 12 clone libraries.</title>
        <authorList>
            <person name="Matsumoto T."/>
            <person name="Tanaka T."/>
            <person name="Sakai H."/>
            <person name="Amano N."/>
            <person name="Kanamori H."/>
            <person name="Kurita K."/>
            <person name="Kikuta A."/>
            <person name="Kamiya K."/>
            <person name="Yamamoto M."/>
            <person name="Ikawa H."/>
            <person name="Fujii N."/>
            <person name="Hori K."/>
            <person name="Itoh T."/>
            <person name="Sato K."/>
        </authorList>
    </citation>
    <scope>NUCLEOTIDE SEQUENCE</scope>
    <source>
        <tissue evidence="1">Shoot and root</tissue>
    </source>
</reference>
<dbReference type="AlphaFoldDB" id="F2DIF2"/>